<comment type="caution">
    <text evidence="1">The sequence shown here is derived from an EMBL/GenBank/DDBJ whole genome shotgun (WGS) entry which is preliminary data.</text>
</comment>
<dbReference type="EMBL" id="RZUI01000002">
    <property type="protein sequence ID" value="KAA8831478.1"/>
    <property type="molecule type" value="Genomic_DNA"/>
</dbReference>
<evidence type="ECO:0000313" key="2">
    <source>
        <dbReference type="Proteomes" id="UP000412028"/>
    </source>
</evidence>
<dbReference type="RefSeq" id="WP_150380664.1">
    <property type="nucleotide sequence ID" value="NZ_RZUI01000002.1"/>
</dbReference>
<evidence type="ECO:0000313" key="1">
    <source>
        <dbReference type="EMBL" id="KAA8831478.1"/>
    </source>
</evidence>
<organism evidence="1 2">
    <name type="scientific">Bifidobacterium tissieri</name>
    <dbReference type="NCBI Taxonomy" id="1630162"/>
    <lineage>
        <taxon>Bacteria</taxon>
        <taxon>Bacillati</taxon>
        <taxon>Actinomycetota</taxon>
        <taxon>Actinomycetes</taxon>
        <taxon>Bifidobacteriales</taxon>
        <taxon>Bifidobacteriaceae</taxon>
        <taxon>Bifidobacterium</taxon>
    </lineage>
</organism>
<dbReference type="Proteomes" id="UP000412028">
    <property type="component" value="Unassembled WGS sequence"/>
</dbReference>
<gene>
    <name evidence="1" type="ORF">EMO89_01715</name>
</gene>
<reference evidence="1 2" key="1">
    <citation type="journal article" date="2019" name="Syst. Appl. Microbiol.">
        <title>Characterization of Bifidobacterium species in feaces of the Egyptian fruit bat: Description of B. vespertilionis sp. nov. and B. rousetti sp. nov.</title>
        <authorList>
            <person name="Modesto M."/>
            <person name="Satti M."/>
            <person name="Watanabe K."/>
            <person name="Puglisi E."/>
            <person name="Morelli L."/>
            <person name="Huang C.-H."/>
            <person name="Liou J.-S."/>
            <person name="Miyashita M."/>
            <person name="Tamura T."/>
            <person name="Saito S."/>
            <person name="Mori K."/>
            <person name="Huang L."/>
            <person name="Sciavilla P."/>
            <person name="Sandri C."/>
            <person name="Spiezio C."/>
            <person name="Vitali F."/>
            <person name="Cavalieri D."/>
            <person name="Perpetuini G."/>
            <person name="Tofalo R."/>
            <person name="Bonetti A."/>
            <person name="Arita M."/>
            <person name="Mattarelli P."/>
        </authorList>
    </citation>
    <scope>NUCLEOTIDE SEQUENCE [LARGE SCALE GENOMIC DNA]</scope>
    <source>
        <strain evidence="1 2">RST7</strain>
    </source>
</reference>
<name>A0A5M9ZVD0_9BIFI</name>
<sequence length="82" mass="9075">MSLQVEMTDEWNVTAWESWDILLIQDGYHSALGDLNVPAACNGTNGAVGFQLNEGRIAVRTFASQKLWKGMWISAAFGWDIA</sequence>
<proteinExistence type="predicted"/>
<accession>A0A5M9ZVD0</accession>
<dbReference type="AlphaFoldDB" id="A0A5M9ZVD0"/>
<protein>
    <submittedName>
        <fullName evidence="1">Uncharacterized protein</fullName>
    </submittedName>
</protein>
<dbReference type="OrthoDB" id="9867259at2"/>